<dbReference type="GO" id="GO:0005789">
    <property type="term" value="C:endoplasmic reticulum membrane"/>
    <property type="evidence" value="ECO:0007669"/>
    <property type="project" value="UniProtKB-SubCell"/>
</dbReference>
<name>D5AE65_PICSI</name>
<reference evidence="13" key="1">
    <citation type="submission" date="2010-04" db="EMBL/GenBank/DDBJ databases">
        <authorList>
            <person name="Reid K.E."/>
            <person name="Liao N."/>
            <person name="Chan S."/>
            <person name="Docking R."/>
            <person name="Taylor G."/>
            <person name="Moore R."/>
            <person name="Mayo M."/>
            <person name="Munro S."/>
            <person name="King J."/>
            <person name="Yanchuk A."/>
            <person name="Holt R."/>
            <person name="Jones S."/>
            <person name="Marra M."/>
            <person name="Ritland C.E."/>
            <person name="Ritland K."/>
            <person name="Bohlmann J."/>
        </authorList>
    </citation>
    <scope>NUCLEOTIDE SEQUENCE</scope>
    <source>
        <tissue evidence="13">Bud</tissue>
    </source>
</reference>
<evidence type="ECO:0000256" key="8">
    <source>
        <dbReference type="ARBA" id="ARBA00024360"/>
    </source>
</evidence>
<comment type="catalytic activity">
    <reaction evidence="9">
        <text>a long chain fatty alcohol + a fatty acyl-CoA = a long-chain alcohol wax ester + CoA</text>
        <dbReference type="Rhea" id="RHEA:38443"/>
        <dbReference type="ChEBI" id="CHEBI:17135"/>
        <dbReference type="ChEBI" id="CHEBI:57287"/>
        <dbReference type="ChEBI" id="CHEBI:77636"/>
        <dbReference type="ChEBI" id="CHEBI:235323"/>
        <dbReference type="EC" id="2.3.1.75"/>
    </reaction>
</comment>
<evidence type="ECO:0000256" key="10">
    <source>
        <dbReference type="ARBA" id="ARBA00048109"/>
    </source>
</evidence>
<dbReference type="OMA" id="CKGLYFM"/>
<keyword evidence="7" id="KW-0012">Acyltransferase</keyword>
<evidence type="ECO:0000256" key="4">
    <source>
        <dbReference type="ARBA" id="ARBA00005189"/>
    </source>
</evidence>
<comment type="pathway">
    <text evidence="4">Lipid metabolism.</text>
</comment>
<proteinExistence type="evidence at transcript level"/>
<keyword evidence="6" id="KW-0256">Endoplasmic reticulum</keyword>
<dbReference type="GO" id="GO:0004144">
    <property type="term" value="F:diacylglycerol O-acyltransferase activity"/>
    <property type="evidence" value="ECO:0007669"/>
    <property type="project" value="UniProtKB-EC"/>
</dbReference>
<comment type="pathway">
    <text evidence="3">Glycerolipid metabolism; triacylglycerol biosynthesis.</text>
</comment>
<feature type="domain" description="O-acyltransferase WSD1 C-terminal" evidence="12">
    <location>
        <begin position="351"/>
        <end position="495"/>
    </location>
</feature>
<evidence type="ECO:0000256" key="2">
    <source>
        <dbReference type="ARBA" id="ARBA00004240"/>
    </source>
</evidence>
<dbReference type="PANTHER" id="PTHR31650">
    <property type="entry name" value="O-ACYLTRANSFERASE (WSD1-LIKE) FAMILY PROTEIN"/>
    <property type="match status" value="1"/>
</dbReference>
<organism evidence="13">
    <name type="scientific">Picea sitchensis</name>
    <name type="common">Sitka spruce</name>
    <name type="synonym">Pinus sitchensis</name>
    <dbReference type="NCBI Taxonomy" id="3332"/>
    <lineage>
        <taxon>Eukaryota</taxon>
        <taxon>Viridiplantae</taxon>
        <taxon>Streptophyta</taxon>
        <taxon>Embryophyta</taxon>
        <taxon>Tracheophyta</taxon>
        <taxon>Spermatophyta</taxon>
        <taxon>Pinopsida</taxon>
        <taxon>Pinidae</taxon>
        <taxon>Conifers I</taxon>
        <taxon>Pinales</taxon>
        <taxon>Pinaceae</taxon>
        <taxon>Picea</taxon>
    </lineage>
</organism>
<comment type="catalytic activity">
    <reaction evidence="10">
        <text>an acyl-CoA + a 1,2-diacyl-sn-glycerol = a triacyl-sn-glycerol + CoA</text>
        <dbReference type="Rhea" id="RHEA:10868"/>
        <dbReference type="ChEBI" id="CHEBI:17815"/>
        <dbReference type="ChEBI" id="CHEBI:57287"/>
        <dbReference type="ChEBI" id="CHEBI:58342"/>
        <dbReference type="ChEBI" id="CHEBI:64615"/>
        <dbReference type="EC" id="2.3.1.20"/>
    </reaction>
</comment>
<comment type="similarity">
    <text evidence="8">In the N-terminal section; belongs to the long-chain O-acyltransferase family.</text>
</comment>
<dbReference type="GO" id="GO:0047196">
    <property type="term" value="F:long-chain-alcohol O-fatty-acyltransferase activity"/>
    <property type="evidence" value="ECO:0007669"/>
    <property type="project" value="UniProtKB-EC"/>
</dbReference>
<protein>
    <submittedName>
        <fullName evidence="13">Uncharacterized protein</fullName>
    </submittedName>
</protein>
<evidence type="ECO:0000259" key="11">
    <source>
        <dbReference type="Pfam" id="PF03007"/>
    </source>
</evidence>
<feature type="domain" description="O-acyltransferase WSD1-like N-terminal" evidence="11">
    <location>
        <begin position="83"/>
        <end position="274"/>
    </location>
</feature>
<evidence type="ECO:0000256" key="9">
    <source>
        <dbReference type="ARBA" id="ARBA00047604"/>
    </source>
</evidence>
<evidence type="ECO:0000313" key="13">
    <source>
        <dbReference type="EMBL" id="ADE77834.1"/>
    </source>
</evidence>
<accession>D5AE65</accession>
<dbReference type="EMBL" id="BT124593">
    <property type="protein sequence ID" value="ADE77834.1"/>
    <property type="molecule type" value="mRNA"/>
</dbReference>
<dbReference type="InterPro" id="IPR009721">
    <property type="entry name" value="O-acyltransferase_WSD1_C"/>
</dbReference>
<dbReference type="PANTHER" id="PTHR31650:SF34">
    <property type="entry name" value="O-ACYLTRANSFERASE WSD1-LIKE ISOFORM X1"/>
    <property type="match status" value="1"/>
</dbReference>
<dbReference type="InterPro" id="IPR045034">
    <property type="entry name" value="O-acyltransferase_WSD1-like"/>
</dbReference>
<dbReference type="InterPro" id="IPR004255">
    <property type="entry name" value="O-acyltransferase_WSD1_N"/>
</dbReference>
<dbReference type="UniPathway" id="UPA00282"/>
<evidence type="ECO:0000256" key="1">
    <source>
        <dbReference type="ARBA" id="ARBA00004162"/>
    </source>
</evidence>
<evidence type="ECO:0000256" key="3">
    <source>
        <dbReference type="ARBA" id="ARBA00004771"/>
    </source>
</evidence>
<evidence type="ECO:0000256" key="7">
    <source>
        <dbReference type="ARBA" id="ARBA00023315"/>
    </source>
</evidence>
<keyword evidence="5" id="KW-0808">Transferase</keyword>
<dbReference type="SUPFAM" id="SSF52777">
    <property type="entry name" value="CoA-dependent acyltransferases"/>
    <property type="match status" value="1"/>
</dbReference>
<evidence type="ECO:0000256" key="5">
    <source>
        <dbReference type="ARBA" id="ARBA00022679"/>
    </source>
</evidence>
<dbReference type="GO" id="GO:0019432">
    <property type="term" value="P:triglyceride biosynthetic process"/>
    <property type="evidence" value="ECO:0007669"/>
    <property type="project" value="UniProtKB-UniPathway"/>
</dbReference>
<evidence type="ECO:0000256" key="6">
    <source>
        <dbReference type="ARBA" id="ARBA00022824"/>
    </source>
</evidence>
<dbReference type="AlphaFoldDB" id="D5AE65"/>
<dbReference type="Pfam" id="PF03007">
    <property type="entry name" value="WS_DGAT_cat"/>
    <property type="match status" value="1"/>
</dbReference>
<dbReference type="Pfam" id="PF06974">
    <property type="entry name" value="WS_DGAT_C"/>
    <property type="match status" value="1"/>
</dbReference>
<sequence>MDLKSSMNLGISDHEMKEQGQPVNPISQAICSSLLSLSVNVVFEFEEAITDISRCTKSIVDAALPRNPLFSCIMKEDDQGVLRWEKTAVNINDHTFIAEFPPGQESYDACVDDYISKLALAPFDHSRPLCEFHFLNYKTNKAKATMVFRFHHALGDGISFMSTLFCIARRVDNPDLPPTFPTAKPSIQSSHSGNTLLTKFIQRLWYMMLVLWYTLVDVISSLLRMTGWIGDSQMPIRGPPGVKTMPVALSSATFLLEDLKQIKNSVGGTVNDVITGIIFYGMQRYLQIRFSAITEHGLQDAYEKRFEMPEDAVIKQMEKSKLTALCLINMRGLAGLQSIDEMVKPKAQAPWGNHFGFLPVRVPMLGKLENPIQFVRRTKSKIDRHKISLGTSINGKIMAYLGWLKGPQAVSRYLYNTLANSTFGMSNLIGPTEKVAIDGNPIKSFSFFVSGAPQSLELSIVSYTGVVVVQVYAQKAYVDANMLCKCFIEACEEIKKATPTK</sequence>
<evidence type="ECO:0000259" key="12">
    <source>
        <dbReference type="Pfam" id="PF06974"/>
    </source>
</evidence>
<dbReference type="GO" id="GO:0005886">
    <property type="term" value="C:plasma membrane"/>
    <property type="evidence" value="ECO:0007669"/>
    <property type="project" value="UniProtKB-SubCell"/>
</dbReference>
<comment type="subcellular location">
    <subcellularLocation>
        <location evidence="1">Cell membrane</location>
        <topology evidence="1">Single-pass membrane protein</topology>
    </subcellularLocation>
    <subcellularLocation>
        <location evidence="2">Endoplasmic reticulum</location>
    </subcellularLocation>
</comment>